<dbReference type="InterPro" id="IPR058939">
    <property type="entry name" value="Mtase_EDM2"/>
</dbReference>
<dbReference type="GO" id="GO:0005634">
    <property type="term" value="C:nucleus"/>
    <property type="evidence" value="ECO:0007669"/>
    <property type="project" value="UniProtKB-SubCell"/>
</dbReference>
<comment type="caution">
    <text evidence="9">The sequence shown here is derived from an EMBL/GenBank/DDBJ whole genome shotgun (WGS) entry which is preliminary data.</text>
</comment>
<keyword evidence="10" id="KW-1185">Reference proteome</keyword>
<keyword evidence="4" id="KW-0863">Zinc-finger</keyword>
<dbReference type="Pfam" id="PF12047">
    <property type="entry name" value="DNMT1-RFD"/>
    <property type="match status" value="1"/>
</dbReference>
<dbReference type="PANTHER" id="PTHR46235">
    <property type="entry name" value="PHD FINGER-CONTAINING PROTEIN DDB_G0268158"/>
    <property type="match status" value="1"/>
</dbReference>
<dbReference type="InterPro" id="IPR013083">
    <property type="entry name" value="Znf_RING/FYVE/PHD"/>
</dbReference>
<evidence type="ECO:0000259" key="8">
    <source>
        <dbReference type="SMART" id="SM00249"/>
    </source>
</evidence>
<feature type="domain" description="Zinc finger PHD-type" evidence="8">
    <location>
        <begin position="294"/>
        <end position="360"/>
    </location>
</feature>
<dbReference type="GO" id="GO:0008270">
    <property type="term" value="F:zinc ion binding"/>
    <property type="evidence" value="ECO:0007669"/>
    <property type="project" value="UniProtKB-KW"/>
</dbReference>
<evidence type="ECO:0000256" key="2">
    <source>
        <dbReference type="ARBA" id="ARBA00022723"/>
    </source>
</evidence>
<evidence type="ECO:0000256" key="7">
    <source>
        <dbReference type="SAM" id="MobiDB-lite"/>
    </source>
</evidence>
<proteinExistence type="predicted"/>
<sequence length="884" mass="99912">MGHMASSDDETETFPDAISDYMFYDKNDEPLSFSRLPVQWNENEGSSANYSGPVFLGGYVDNGLRKFYQQVKAWKYDDNLTTVPVISVLSKDSYWIKLDKPKKSYEHLIRTILISVHCLCFLKSKPEASGKSLWSHLSKVFSLYHVRPSEKDLIGHINFIREAVKRDEILAKSKFLAAFLDNPGKRKSSDKDVVTSIKPSFIVDTNGETPDDDSSTKQIEDSDSDEEDDPFESVCAICDNGGSLTCCEGECFRSFHATPEDAQDSICESLCLNPEELKGQRIYKCENCEYSLHQCFVCTELGSSDRSSNQEVFRCCSATCGHFYHPKCVAKLTQRNDKVEQQALEEKIAAGEPFVCPAHKCTICKQTENEKVEDLQFATCRRCPKSYHRKCLPSDIMFDDQAGEDDDEVRAWNGLLPKSRALIYCLDHEIDPELETPARPIIVQNIFNRKTHQPYKKVTVKLTGGDSERPFKQSQKDVEKSSAFKPEGSSRKRAAFSSCPEPLKKKKVADTSKNSLRRNLSTKVNKPGPNDGKITSGSKLLDWHTEKTSSNLKKDNTSVEECKQTVIAKSQHTEILPPVDEESKQRILALMKEAASSITLDEVKKYYQAKVPSTHALSIVDKSIILARVEGSVEALNVALKKLKEGCSIEEAKAVCEPGVIYQLMRWKSRLEVYLAPFLHGMRYTPFGRHFTRVEKLEEIADKLKWYIEDGDMVVDFCCGANVFSCLMKKRLDEMGKTKCSYKNYDIKQPKNDFNFEKRDWMKVCPKELPSGSRLIMGLNPPFGVNASLANTFIDHALQFNPKLIILIVPPRTKRLGGGQRSVYDLVWEDVDLLAGKSFYIPGSIDANGNQVRYWLKKGRLASSPHKSMNKQATIRFTINSIGD</sequence>
<feature type="compositionally biased region" description="Basic and acidic residues" evidence="7">
    <location>
        <begin position="466"/>
        <end position="482"/>
    </location>
</feature>
<feature type="region of interest" description="Disordered" evidence="7">
    <location>
        <begin position="461"/>
        <end position="541"/>
    </location>
</feature>
<evidence type="ECO:0000313" key="10">
    <source>
        <dbReference type="Proteomes" id="UP001229421"/>
    </source>
</evidence>
<dbReference type="InterPro" id="IPR055198">
    <property type="entry name" value="NSD_PHD"/>
</dbReference>
<feature type="domain" description="Zinc finger PHD-type" evidence="8">
    <location>
        <begin position="234"/>
        <end position="289"/>
    </location>
</feature>
<protein>
    <recommendedName>
        <fullName evidence="8">Zinc finger PHD-type domain-containing protein</fullName>
    </recommendedName>
</protein>
<dbReference type="CDD" id="cd15565">
    <property type="entry name" value="PHD2_NSD"/>
    <property type="match status" value="1"/>
</dbReference>
<dbReference type="Gene3D" id="3.30.40.10">
    <property type="entry name" value="Zinc/RING finger domain, C3HC4 (zinc finger)"/>
    <property type="match status" value="2"/>
</dbReference>
<evidence type="ECO:0000313" key="9">
    <source>
        <dbReference type="EMBL" id="KAK1435604.1"/>
    </source>
</evidence>
<dbReference type="Proteomes" id="UP001229421">
    <property type="component" value="Unassembled WGS sequence"/>
</dbReference>
<dbReference type="SMART" id="SM00249">
    <property type="entry name" value="PHD"/>
    <property type="match status" value="3"/>
</dbReference>
<dbReference type="InterPro" id="IPR055197">
    <property type="entry name" value="PHDvar_NSD"/>
</dbReference>
<name>A0AAD8P7U1_TARER</name>
<keyword evidence="3" id="KW-0677">Repeat</keyword>
<dbReference type="EMBL" id="JAUHHV010000001">
    <property type="protein sequence ID" value="KAK1435604.1"/>
    <property type="molecule type" value="Genomic_DNA"/>
</dbReference>
<evidence type="ECO:0000256" key="3">
    <source>
        <dbReference type="ARBA" id="ARBA00022737"/>
    </source>
</evidence>
<dbReference type="AlphaFoldDB" id="A0AAD8P7U1"/>
<evidence type="ECO:0000256" key="5">
    <source>
        <dbReference type="ARBA" id="ARBA00022833"/>
    </source>
</evidence>
<dbReference type="Pfam" id="PF23004">
    <property type="entry name" value="PHDvar_NSD"/>
    <property type="match status" value="1"/>
</dbReference>
<evidence type="ECO:0000256" key="6">
    <source>
        <dbReference type="ARBA" id="ARBA00023242"/>
    </source>
</evidence>
<accession>A0AAD8P7U1</accession>
<organism evidence="9 10">
    <name type="scientific">Tagetes erecta</name>
    <name type="common">African marigold</name>
    <dbReference type="NCBI Taxonomy" id="13708"/>
    <lineage>
        <taxon>Eukaryota</taxon>
        <taxon>Viridiplantae</taxon>
        <taxon>Streptophyta</taxon>
        <taxon>Embryophyta</taxon>
        <taxon>Tracheophyta</taxon>
        <taxon>Spermatophyta</taxon>
        <taxon>Magnoliopsida</taxon>
        <taxon>eudicotyledons</taxon>
        <taxon>Gunneridae</taxon>
        <taxon>Pentapetalae</taxon>
        <taxon>asterids</taxon>
        <taxon>campanulids</taxon>
        <taxon>Asterales</taxon>
        <taxon>Asteraceae</taxon>
        <taxon>Asteroideae</taxon>
        <taxon>Heliantheae alliance</taxon>
        <taxon>Tageteae</taxon>
        <taxon>Tagetes</taxon>
    </lineage>
</organism>
<reference evidence="9" key="1">
    <citation type="journal article" date="2023" name="bioRxiv">
        <title>Improved chromosome-level genome assembly for marigold (Tagetes erecta).</title>
        <authorList>
            <person name="Jiang F."/>
            <person name="Yuan L."/>
            <person name="Wang S."/>
            <person name="Wang H."/>
            <person name="Xu D."/>
            <person name="Wang A."/>
            <person name="Fan W."/>
        </authorList>
    </citation>
    <scope>NUCLEOTIDE SEQUENCE</scope>
    <source>
        <strain evidence="9">WSJ</strain>
        <tissue evidence="9">Leaf</tissue>
    </source>
</reference>
<dbReference type="PANTHER" id="PTHR46235:SF3">
    <property type="entry name" value="PHD FINGER-CONTAINING PROTEIN DDB_G0268158"/>
    <property type="match status" value="1"/>
</dbReference>
<dbReference type="Pfam" id="PF26055">
    <property type="entry name" value="Mtase_EDM2"/>
    <property type="match status" value="1"/>
</dbReference>
<feature type="region of interest" description="Disordered" evidence="7">
    <location>
        <begin position="202"/>
        <end position="229"/>
    </location>
</feature>
<evidence type="ECO:0000256" key="1">
    <source>
        <dbReference type="ARBA" id="ARBA00004123"/>
    </source>
</evidence>
<feature type="domain" description="Zinc finger PHD-type" evidence="8">
    <location>
        <begin position="361"/>
        <end position="429"/>
    </location>
</feature>
<dbReference type="InterPro" id="IPR001965">
    <property type="entry name" value="Znf_PHD"/>
</dbReference>
<dbReference type="Pfam" id="PF22908">
    <property type="entry name" value="PHD_NSD"/>
    <property type="match status" value="1"/>
</dbReference>
<comment type="subcellular location">
    <subcellularLocation>
        <location evidence="1">Nucleus</location>
    </subcellularLocation>
</comment>
<evidence type="ECO:0000256" key="4">
    <source>
        <dbReference type="ARBA" id="ARBA00022771"/>
    </source>
</evidence>
<gene>
    <name evidence="9" type="ORF">QVD17_01370</name>
</gene>
<keyword evidence="5" id="KW-0862">Zinc</keyword>
<feature type="compositionally biased region" description="Polar residues" evidence="7">
    <location>
        <begin position="511"/>
        <end position="524"/>
    </location>
</feature>
<dbReference type="InterPro" id="IPR022702">
    <property type="entry name" value="Cytosine_MeTrfase1_RFD"/>
</dbReference>
<keyword evidence="2" id="KW-0479">Metal-binding</keyword>
<dbReference type="GO" id="GO:0006338">
    <property type="term" value="P:chromatin remodeling"/>
    <property type="evidence" value="ECO:0007669"/>
    <property type="project" value="UniProtKB-ARBA"/>
</dbReference>
<keyword evidence="6" id="KW-0539">Nucleus</keyword>